<dbReference type="InterPro" id="IPR025322">
    <property type="entry name" value="PADRE_dom"/>
</dbReference>
<accession>A0A7N1A0Y0</accession>
<name>A0A7N1A0Y0_KALFE</name>
<evidence type="ECO:0000313" key="1">
    <source>
        <dbReference type="EnsemblPlants" id="Kaladp0058s0561.1.v1.1.CDS.1"/>
    </source>
</evidence>
<dbReference type="PANTHER" id="PTHR33148">
    <property type="entry name" value="PLASTID MOVEMENT IMPAIRED PROTEIN-RELATED"/>
    <property type="match status" value="1"/>
</dbReference>
<reference evidence="1" key="1">
    <citation type="submission" date="2021-01" db="UniProtKB">
        <authorList>
            <consortium name="EnsemblPlants"/>
        </authorList>
    </citation>
    <scope>IDENTIFICATION</scope>
</reference>
<dbReference type="AlphaFoldDB" id="A0A7N1A0Y0"/>
<dbReference type="PANTHER" id="PTHR33148:SF48">
    <property type="entry name" value="DUF4228 DOMAIN PROTEIN"/>
    <property type="match status" value="1"/>
</dbReference>
<dbReference type="Gramene" id="Kaladp0058s0561.1.v1.1">
    <property type="protein sequence ID" value="Kaladp0058s0561.1.v1.1.CDS.1"/>
    <property type="gene ID" value="Kaladp0058s0561.v1.1"/>
</dbReference>
<dbReference type="OMA" id="CHVRSNS"/>
<protein>
    <submittedName>
        <fullName evidence="1">Uncharacterized protein</fullName>
    </submittedName>
</protein>
<dbReference type="EnsemblPlants" id="Kaladp0058s0561.1.v1.1">
    <property type="protein sequence ID" value="Kaladp0058s0561.1.v1.1.CDS.1"/>
    <property type="gene ID" value="Kaladp0058s0561.v1.1"/>
</dbReference>
<proteinExistence type="predicted"/>
<dbReference type="Proteomes" id="UP000594263">
    <property type="component" value="Unplaced"/>
</dbReference>
<evidence type="ECO:0000313" key="2">
    <source>
        <dbReference type="Proteomes" id="UP000594263"/>
    </source>
</evidence>
<dbReference type="Pfam" id="PF14009">
    <property type="entry name" value="PADRE"/>
    <property type="match status" value="1"/>
</dbReference>
<organism evidence="1 2">
    <name type="scientific">Kalanchoe fedtschenkoi</name>
    <name type="common">Lavender scallops</name>
    <name type="synonym">South American air plant</name>
    <dbReference type="NCBI Taxonomy" id="63787"/>
    <lineage>
        <taxon>Eukaryota</taxon>
        <taxon>Viridiplantae</taxon>
        <taxon>Streptophyta</taxon>
        <taxon>Embryophyta</taxon>
        <taxon>Tracheophyta</taxon>
        <taxon>Spermatophyta</taxon>
        <taxon>Magnoliopsida</taxon>
        <taxon>eudicotyledons</taxon>
        <taxon>Gunneridae</taxon>
        <taxon>Pentapetalae</taxon>
        <taxon>Saxifragales</taxon>
        <taxon>Crassulaceae</taxon>
        <taxon>Kalanchoe</taxon>
    </lineage>
</organism>
<keyword evidence="2" id="KW-1185">Reference proteome</keyword>
<sequence>MGNCLFGSSLAGEDAGLIKVTTSNGAVMEFHPPISVLCIIDEFPNHGVFKQHDLFWTPLLHHELLSPGEAYYLLPLKSRLHELGHVRSNSLPERTTSSSIVVAPYRMSVDYASKNSVLRRSWNESSRVGFWKVKLVISGEQLAGILAEAGPTEELIDNVRTVAKFGNGLSASAFSDKWSLSSSRSGSKKDSLL</sequence>